<dbReference type="EMBL" id="CAJVQB010023548">
    <property type="protein sequence ID" value="CAG8802169.1"/>
    <property type="molecule type" value="Genomic_DNA"/>
</dbReference>
<organism evidence="1 2">
    <name type="scientific">Gigaspora margarita</name>
    <dbReference type="NCBI Taxonomy" id="4874"/>
    <lineage>
        <taxon>Eukaryota</taxon>
        <taxon>Fungi</taxon>
        <taxon>Fungi incertae sedis</taxon>
        <taxon>Mucoromycota</taxon>
        <taxon>Glomeromycotina</taxon>
        <taxon>Glomeromycetes</taxon>
        <taxon>Diversisporales</taxon>
        <taxon>Gigasporaceae</taxon>
        <taxon>Gigaspora</taxon>
    </lineage>
</organism>
<protein>
    <submittedName>
        <fullName evidence="1">32307_t:CDS:1</fullName>
    </submittedName>
</protein>
<name>A0ABN7VVW6_GIGMA</name>
<sequence length="116" mass="13343">LTEKQNKVMSTSSSSVASLGVMFSVPQVAVDASPSVITSMSSLTPDDKRSLLFDKAFQEMFEESGFEIYKSRESFVEYVQTEQRKEAKNWRIAMTALIERVRDRYWNVEEMGNIER</sequence>
<keyword evidence="2" id="KW-1185">Reference proteome</keyword>
<evidence type="ECO:0000313" key="2">
    <source>
        <dbReference type="Proteomes" id="UP000789901"/>
    </source>
</evidence>
<feature type="non-terminal residue" evidence="1">
    <location>
        <position position="1"/>
    </location>
</feature>
<comment type="caution">
    <text evidence="1">The sequence shown here is derived from an EMBL/GenBank/DDBJ whole genome shotgun (WGS) entry which is preliminary data.</text>
</comment>
<dbReference type="Proteomes" id="UP000789901">
    <property type="component" value="Unassembled WGS sequence"/>
</dbReference>
<evidence type="ECO:0000313" key="1">
    <source>
        <dbReference type="EMBL" id="CAG8802169.1"/>
    </source>
</evidence>
<reference evidence="1 2" key="1">
    <citation type="submission" date="2021-06" db="EMBL/GenBank/DDBJ databases">
        <authorList>
            <person name="Kallberg Y."/>
            <person name="Tangrot J."/>
            <person name="Rosling A."/>
        </authorList>
    </citation>
    <scope>NUCLEOTIDE SEQUENCE [LARGE SCALE GENOMIC DNA]</scope>
    <source>
        <strain evidence="1 2">120-4 pot B 10/14</strain>
    </source>
</reference>
<accession>A0ABN7VVW6</accession>
<feature type="non-terminal residue" evidence="1">
    <location>
        <position position="116"/>
    </location>
</feature>
<gene>
    <name evidence="1" type="ORF">GMARGA_LOCUS23368</name>
</gene>
<proteinExistence type="predicted"/>